<dbReference type="GO" id="GO:0051959">
    <property type="term" value="F:dynein light intermediate chain binding"/>
    <property type="evidence" value="ECO:0007669"/>
    <property type="project" value="InterPro"/>
</dbReference>
<dbReference type="InterPro" id="IPR041658">
    <property type="entry name" value="AAA_lid_11"/>
</dbReference>
<protein>
    <recommendedName>
        <fullName evidence="5">Dynein heavy chain</fullName>
    </recommendedName>
</protein>
<dbReference type="Gene3D" id="1.20.1270.280">
    <property type="match status" value="1"/>
</dbReference>
<evidence type="ECO:0000313" key="3">
    <source>
        <dbReference type="EMBL" id="KAG8236115.1"/>
    </source>
</evidence>
<dbReference type="InterPro" id="IPR041228">
    <property type="entry name" value="Dynein_C"/>
</dbReference>
<reference evidence="3" key="1">
    <citation type="submission" date="2013-04" db="EMBL/GenBank/DDBJ databases">
        <authorList>
            <person name="Qu J."/>
            <person name="Murali S.C."/>
            <person name="Bandaranaike D."/>
            <person name="Bellair M."/>
            <person name="Blankenburg K."/>
            <person name="Chao H."/>
            <person name="Dinh H."/>
            <person name="Doddapaneni H."/>
            <person name="Downs B."/>
            <person name="Dugan-Rocha S."/>
            <person name="Elkadiri S."/>
            <person name="Gnanaolivu R.D."/>
            <person name="Hernandez B."/>
            <person name="Javaid M."/>
            <person name="Jayaseelan J.C."/>
            <person name="Lee S."/>
            <person name="Li M."/>
            <person name="Ming W."/>
            <person name="Munidasa M."/>
            <person name="Muniz J."/>
            <person name="Nguyen L."/>
            <person name="Ongeri F."/>
            <person name="Osuji N."/>
            <person name="Pu L.-L."/>
            <person name="Puazo M."/>
            <person name="Qu C."/>
            <person name="Quiroz J."/>
            <person name="Raj R."/>
            <person name="Weissenberger G."/>
            <person name="Xin Y."/>
            <person name="Zou X."/>
            <person name="Han Y."/>
            <person name="Richards S."/>
            <person name="Worley K."/>
            <person name="Muzny D."/>
            <person name="Gibbs R."/>
        </authorList>
    </citation>
    <scope>NUCLEOTIDE SEQUENCE</scope>
    <source>
        <strain evidence="3">Sampled in the wild</strain>
    </source>
</reference>
<feature type="domain" description="Dynein heavy chain AAA lid" evidence="1">
    <location>
        <begin position="119"/>
        <end position="223"/>
    </location>
</feature>
<dbReference type="InterPro" id="IPR026983">
    <property type="entry name" value="DHC"/>
</dbReference>
<sequence>MLLVRSLRPDRISFCITKYIMNSLGSQFIEPPVLDLHSALDDSNAFSPLIFILSPGVDPSMTLLQLAESVGMEKKLRMLSLGQGQSSVARSLIHNGLKEGDWVYLANCHLSMSWMPELDKIISENILSLFLSEYEDTPWDALKYLIAGINYGGHVTDEWDRRLLNTYINYFFKDEAINTQFYRLSSLPLYYIPRDGSLQSYKDYIAILPNVDSAEVFGQHPNADITSLISETRGLFETLLSLQVQTADSASGSKDNKVIELCNEVLVKLPEDIDYEACDRLTGKNKSPLDVVFLQEISSYNLLLTTIKLSLVELQKGMKGLIVMSSKLEEIYFCMNDGRVPNEWMKVYPSLKLLGSWVQDLIQRVDYFSQWAVTLKAPVLFWLGAFTFPSALLTAVLQISARQGGISVDTLTWEFNIVLRDETLLSEGPEEGIYVHGLYLEGAGWDWKNACLIDPLPMQLISVMPVVHFKPVDQYKKKQKGIYICPTYYYPNRSGEGTRPSFVIAVELKSGSKPSDYWIKHGTALLLSLS</sequence>
<dbReference type="Proteomes" id="UP000792457">
    <property type="component" value="Unassembled WGS sequence"/>
</dbReference>
<proteinExistence type="predicted"/>
<dbReference type="OrthoDB" id="447173at2759"/>
<dbReference type="GO" id="GO:0030286">
    <property type="term" value="C:dynein complex"/>
    <property type="evidence" value="ECO:0007669"/>
    <property type="project" value="InterPro"/>
</dbReference>
<feature type="domain" description="Dynein heavy chain C-terminal" evidence="2">
    <location>
        <begin position="230"/>
        <end position="527"/>
    </location>
</feature>
<reference evidence="3" key="2">
    <citation type="submission" date="2017-10" db="EMBL/GenBank/DDBJ databases">
        <title>Ladona fulva Genome sequencing and assembly.</title>
        <authorList>
            <person name="Murali S."/>
            <person name="Richards S."/>
            <person name="Bandaranaike D."/>
            <person name="Bellair M."/>
            <person name="Blankenburg K."/>
            <person name="Chao H."/>
            <person name="Dinh H."/>
            <person name="Doddapaneni H."/>
            <person name="Dugan-Rocha S."/>
            <person name="Elkadiri S."/>
            <person name="Gnanaolivu R."/>
            <person name="Hernandez B."/>
            <person name="Skinner E."/>
            <person name="Javaid M."/>
            <person name="Lee S."/>
            <person name="Li M."/>
            <person name="Ming W."/>
            <person name="Munidasa M."/>
            <person name="Muniz J."/>
            <person name="Nguyen L."/>
            <person name="Hughes D."/>
            <person name="Osuji N."/>
            <person name="Pu L.-L."/>
            <person name="Puazo M."/>
            <person name="Qu C."/>
            <person name="Quiroz J."/>
            <person name="Raj R."/>
            <person name="Weissenberger G."/>
            <person name="Xin Y."/>
            <person name="Zou X."/>
            <person name="Han Y."/>
            <person name="Worley K."/>
            <person name="Muzny D."/>
            <person name="Gibbs R."/>
        </authorList>
    </citation>
    <scope>NUCLEOTIDE SEQUENCE</scope>
    <source>
        <strain evidence="3">Sampled in the wild</strain>
    </source>
</reference>
<dbReference type="Gene3D" id="1.10.8.720">
    <property type="entry name" value="Region D6 of dynein motor"/>
    <property type="match status" value="1"/>
</dbReference>
<organism evidence="3 4">
    <name type="scientific">Ladona fulva</name>
    <name type="common">Scarce chaser dragonfly</name>
    <name type="synonym">Libellula fulva</name>
    <dbReference type="NCBI Taxonomy" id="123851"/>
    <lineage>
        <taxon>Eukaryota</taxon>
        <taxon>Metazoa</taxon>
        <taxon>Ecdysozoa</taxon>
        <taxon>Arthropoda</taxon>
        <taxon>Hexapoda</taxon>
        <taxon>Insecta</taxon>
        <taxon>Pterygota</taxon>
        <taxon>Palaeoptera</taxon>
        <taxon>Odonata</taxon>
        <taxon>Epiprocta</taxon>
        <taxon>Anisoptera</taxon>
        <taxon>Libelluloidea</taxon>
        <taxon>Libellulidae</taxon>
        <taxon>Ladona</taxon>
    </lineage>
</organism>
<dbReference type="FunFam" id="3.10.490.20:FF:000008">
    <property type="entry name" value="dynein heavy chain 2, axonemal"/>
    <property type="match status" value="1"/>
</dbReference>
<evidence type="ECO:0000259" key="1">
    <source>
        <dbReference type="Pfam" id="PF18198"/>
    </source>
</evidence>
<dbReference type="AlphaFoldDB" id="A0A8K0KM18"/>
<comment type="caution">
    <text evidence="3">The sequence shown here is derived from an EMBL/GenBank/DDBJ whole genome shotgun (WGS) entry which is preliminary data.</text>
</comment>
<dbReference type="InterPro" id="IPR042219">
    <property type="entry name" value="AAA_lid_11_sf"/>
</dbReference>
<dbReference type="PANTHER" id="PTHR22878:SF68">
    <property type="entry name" value="DYNEIN HEAVY CHAIN 6, AXONEMAL-LIKE"/>
    <property type="match status" value="1"/>
</dbReference>
<dbReference type="GO" id="GO:0008569">
    <property type="term" value="F:minus-end-directed microtubule motor activity"/>
    <property type="evidence" value="ECO:0007669"/>
    <property type="project" value="InterPro"/>
</dbReference>
<keyword evidence="4" id="KW-1185">Reference proteome</keyword>
<name>A0A8K0KM18_LADFU</name>
<evidence type="ECO:0008006" key="5">
    <source>
        <dbReference type="Google" id="ProtNLM"/>
    </source>
</evidence>
<dbReference type="Pfam" id="PF18198">
    <property type="entry name" value="AAA_lid_11"/>
    <property type="match status" value="1"/>
</dbReference>
<evidence type="ECO:0000259" key="2">
    <source>
        <dbReference type="Pfam" id="PF18199"/>
    </source>
</evidence>
<evidence type="ECO:0000313" key="4">
    <source>
        <dbReference type="Proteomes" id="UP000792457"/>
    </source>
</evidence>
<dbReference type="InterPro" id="IPR043160">
    <property type="entry name" value="Dynein_C_barrel"/>
</dbReference>
<gene>
    <name evidence="3" type="ORF">J437_LFUL000478</name>
</gene>
<dbReference type="Gene3D" id="3.10.490.20">
    <property type="match status" value="1"/>
</dbReference>
<dbReference type="FunFam" id="1.20.1270.280:FF:000007">
    <property type="entry name" value="dynein heavy chain 2, axonemal"/>
    <property type="match status" value="1"/>
</dbReference>
<dbReference type="GO" id="GO:0007018">
    <property type="term" value="P:microtubule-based movement"/>
    <property type="evidence" value="ECO:0007669"/>
    <property type="project" value="InterPro"/>
</dbReference>
<accession>A0A8K0KM18</accession>
<dbReference type="PANTHER" id="PTHR22878">
    <property type="entry name" value="DYNEIN HEAVY CHAIN 6, AXONEMAL-LIKE-RELATED"/>
    <property type="match status" value="1"/>
</dbReference>
<dbReference type="EMBL" id="KZ308992">
    <property type="protein sequence ID" value="KAG8236115.1"/>
    <property type="molecule type" value="Genomic_DNA"/>
</dbReference>
<dbReference type="Pfam" id="PF18199">
    <property type="entry name" value="Dynein_C"/>
    <property type="match status" value="1"/>
</dbReference>
<dbReference type="GO" id="GO:0045505">
    <property type="term" value="F:dynein intermediate chain binding"/>
    <property type="evidence" value="ECO:0007669"/>
    <property type="project" value="InterPro"/>
</dbReference>